<keyword evidence="8" id="KW-1185">Reference proteome</keyword>
<comment type="subcellular location">
    <subcellularLocation>
        <location evidence="4 5">Cytoplasm</location>
    </subcellularLocation>
</comment>
<keyword evidence="3 4" id="KW-0663">Pyridoxal phosphate</keyword>
<feature type="binding site" evidence="4">
    <location>
        <position position="250"/>
    </location>
    <ligand>
        <name>pyridoxal 5'-phosphate</name>
        <dbReference type="ChEBI" id="CHEBI:597326"/>
    </ligand>
</feature>
<keyword evidence="1 4" id="KW-0662">Pyridine nucleotide biosynthesis</keyword>
<feature type="binding site" evidence="4">
    <location>
        <position position="272"/>
    </location>
    <ligand>
        <name>pyridoxal 5'-phosphate</name>
        <dbReference type="ChEBI" id="CHEBI:597326"/>
    </ligand>
</feature>
<dbReference type="EMBL" id="JAFEKC020000020">
    <property type="protein sequence ID" value="KAK0508514.1"/>
    <property type="molecule type" value="Genomic_DNA"/>
</dbReference>
<comment type="pathway">
    <text evidence="4 5">Cofactor biosynthesis; NAD(+) biosynthesis; quinolinate from L-kynurenine: step 2/3.</text>
</comment>
<comment type="caution">
    <text evidence="4">Lacks conserved residue(s) required for the propagation of feature annotation.</text>
</comment>
<dbReference type="GO" id="GO:0019805">
    <property type="term" value="P:quinolinate biosynthetic process"/>
    <property type="evidence" value="ECO:0007669"/>
    <property type="project" value="UniProtKB-UniRule"/>
</dbReference>
<dbReference type="InterPro" id="IPR000192">
    <property type="entry name" value="Aminotrans_V_dom"/>
</dbReference>
<evidence type="ECO:0000313" key="7">
    <source>
        <dbReference type="EMBL" id="KAK0508514.1"/>
    </source>
</evidence>
<comment type="catalytic activity">
    <reaction evidence="4 5">
        <text>L-kynurenine + H2O = anthranilate + L-alanine + H(+)</text>
        <dbReference type="Rhea" id="RHEA:16813"/>
        <dbReference type="ChEBI" id="CHEBI:15377"/>
        <dbReference type="ChEBI" id="CHEBI:15378"/>
        <dbReference type="ChEBI" id="CHEBI:16567"/>
        <dbReference type="ChEBI" id="CHEBI:57959"/>
        <dbReference type="ChEBI" id="CHEBI:57972"/>
        <dbReference type="EC" id="3.7.1.3"/>
    </reaction>
</comment>
<evidence type="ECO:0000256" key="1">
    <source>
        <dbReference type="ARBA" id="ARBA00022642"/>
    </source>
</evidence>
<comment type="similarity">
    <text evidence="4 5">Belongs to the kynureninase family.</text>
</comment>
<dbReference type="InterPro" id="IPR015421">
    <property type="entry name" value="PyrdxlP-dep_Trfase_major"/>
</dbReference>
<dbReference type="PIRSF" id="PIRSF038800">
    <property type="entry name" value="KYNU"/>
    <property type="match status" value="1"/>
</dbReference>
<feature type="binding site" evidence="4">
    <location>
        <begin position="161"/>
        <end position="164"/>
    </location>
    <ligand>
        <name>pyridoxal 5'-phosphate</name>
        <dbReference type="ChEBI" id="CHEBI:597326"/>
    </ligand>
</feature>
<evidence type="ECO:0000313" key="8">
    <source>
        <dbReference type="Proteomes" id="UP001166286"/>
    </source>
</evidence>
<dbReference type="PANTHER" id="PTHR14084">
    <property type="entry name" value="KYNURENINASE"/>
    <property type="match status" value="1"/>
</dbReference>
<comment type="cofactor">
    <cofactor evidence="4 5">
        <name>pyridoxal 5'-phosphate</name>
        <dbReference type="ChEBI" id="CHEBI:597326"/>
    </cofactor>
</comment>
<dbReference type="Pfam" id="PF00266">
    <property type="entry name" value="Aminotran_5"/>
    <property type="match status" value="1"/>
</dbReference>
<proteinExistence type="inferred from homology"/>
<feature type="binding site" evidence="4">
    <location>
        <position position="134"/>
    </location>
    <ligand>
        <name>pyridoxal 5'-phosphate</name>
        <dbReference type="ChEBI" id="CHEBI:597326"/>
    </ligand>
</feature>
<dbReference type="HAMAP" id="MF_01970">
    <property type="entry name" value="Kynureninase"/>
    <property type="match status" value="1"/>
</dbReference>
<keyword evidence="4 5" id="KW-0963">Cytoplasm</keyword>
<dbReference type="GO" id="GO:0097053">
    <property type="term" value="P:L-kynurenine catabolic process"/>
    <property type="evidence" value="ECO:0007669"/>
    <property type="project" value="UniProtKB-UniRule"/>
</dbReference>
<dbReference type="GO" id="GO:0043420">
    <property type="term" value="P:anthranilate metabolic process"/>
    <property type="evidence" value="ECO:0007669"/>
    <property type="project" value="UniProtKB-UniRule"/>
</dbReference>
<dbReference type="Gene3D" id="3.40.640.10">
    <property type="entry name" value="Type I PLP-dependent aspartate aminotransferase-like (Major domain)"/>
    <property type="match status" value="1"/>
</dbReference>
<comment type="pathway">
    <text evidence="4 5">Amino-acid degradation; L-kynurenine degradation; L-alanine and anthranilate from L-kynurenine: step 1/1.</text>
</comment>
<feature type="domain" description="Aminotransferase class V" evidence="6">
    <location>
        <begin position="119"/>
        <end position="338"/>
    </location>
</feature>
<dbReference type="FunFam" id="3.40.640.10:FF:000031">
    <property type="entry name" value="Kynureninase"/>
    <property type="match status" value="1"/>
</dbReference>
<evidence type="ECO:0000256" key="3">
    <source>
        <dbReference type="ARBA" id="ARBA00022898"/>
    </source>
</evidence>
<dbReference type="InterPro" id="IPR015424">
    <property type="entry name" value="PyrdxlP-dep_Trfase"/>
</dbReference>
<accession>A0AA39V2D9</accession>
<feature type="modified residue" description="N6-(pyridoxal phosphate)lysine" evidence="4">
    <location>
        <position position="273"/>
    </location>
</feature>
<feature type="binding site" evidence="4">
    <location>
        <position position="247"/>
    </location>
    <ligand>
        <name>pyridoxal 5'-phosphate</name>
        <dbReference type="ChEBI" id="CHEBI:597326"/>
    </ligand>
</feature>
<dbReference type="GO" id="GO:0030429">
    <property type="term" value="F:kynureninase activity"/>
    <property type="evidence" value="ECO:0007669"/>
    <property type="project" value="UniProtKB-UniRule"/>
</dbReference>
<gene>
    <name evidence="4" type="primary">BNA5</name>
    <name evidence="7" type="ORF">JMJ35_008790</name>
</gene>
<dbReference type="AlphaFoldDB" id="A0AA39V2D9"/>
<dbReference type="PANTHER" id="PTHR14084:SF0">
    <property type="entry name" value="KYNURENINASE"/>
    <property type="match status" value="1"/>
</dbReference>
<dbReference type="NCBIfam" id="TIGR01814">
    <property type="entry name" value="kynureninase"/>
    <property type="match status" value="1"/>
</dbReference>
<protein>
    <recommendedName>
        <fullName evidence="4 5">Kynureninase</fullName>
        <ecNumber evidence="4 5">3.7.1.3</ecNumber>
    </recommendedName>
    <alternativeName>
        <fullName evidence="4">Biosynthesis of nicotinic acid protein 5</fullName>
    </alternativeName>
    <alternativeName>
        <fullName evidence="4">L-kynurenine hydrolase</fullName>
    </alternativeName>
</protein>
<keyword evidence="2 4" id="KW-0378">Hydrolase</keyword>
<feature type="binding site" evidence="4">
    <location>
        <position position="341"/>
    </location>
    <ligand>
        <name>pyridoxal 5'-phosphate</name>
        <dbReference type="ChEBI" id="CHEBI:597326"/>
    </ligand>
</feature>
<dbReference type="InterPro" id="IPR010111">
    <property type="entry name" value="Kynureninase"/>
</dbReference>
<dbReference type="EC" id="3.7.1.3" evidence="4 5"/>
<comment type="subunit">
    <text evidence="4 5">Homodimer.</text>
</comment>
<comment type="function">
    <text evidence="4 5">Catalyzes the cleavage of L-kynurenine (L-Kyn) and L-3-hydroxykynurenine (L-3OHKyn) into anthranilic acid (AA) and 3-hydroxyanthranilic acid (3-OHAA), respectively.</text>
</comment>
<organism evidence="7 8">
    <name type="scientific">Cladonia borealis</name>
    <dbReference type="NCBI Taxonomy" id="184061"/>
    <lineage>
        <taxon>Eukaryota</taxon>
        <taxon>Fungi</taxon>
        <taxon>Dikarya</taxon>
        <taxon>Ascomycota</taxon>
        <taxon>Pezizomycotina</taxon>
        <taxon>Lecanoromycetes</taxon>
        <taxon>OSLEUM clade</taxon>
        <taxon>Lecanoromycetidae</taxon>
        <taxon>Lecanorales</taxon>
        <taxon>Lecanorineae</taxon>
        <taxon>Cladoniaceae</taxon>
        <taxon>Cladonia</taxon>
    </lineage>
</organism>
<name>A0AA39V2D9_9LECA</name>
<evidence type="ECO:0000259" key="6">
    <source>
        <dbReference type="Pfam" id="PF00266"/>
    </source>
</evidence>
<reference evidence="7" key="1">
    <citation type="submission" date="2023-03" db="EMBL/GenBank/DDBJ databases">
        <title>Complete genome of Cladonia borealis.</title>
        <authorList>
            <person name="Park H."/>
        </authorList>
    </citation>
    <scope>NUCLEOTIDE SEQUENCE</scope>
    <source>
        <strain evidence="7">ANT050790</strain>
    </source>
</reference>
<dbReference type="GO" id="GO:0019441">
    <property type="term" value="P:L-tryptophan catabolic process to kynurenine"/>
    <property type="evidence" value="ECO:0007669"/>
    <property type="project" value="TreeGrafter"/>
</dbReference>
<dbReference type="Pfam" id="PF22580">
    <property type="entry name" value="KYNU_C"/>
    <property type="match status" value="1"/>
</dbReference>
<dbReference type="GO" id="GO:0030170">
    <property type="term" value="F:pyridoxal phosphate binding"/>
    <property type="evidence" value="ECO:0007669"/>
    <property type="project" value="UniProtKB-UniRule"/>
</dbReference>
<dbReference type="GO" id="GO:0034354">
    <property type="term" value="P:'de novo' NAD+ biosynthetic process from L-tryptophan"/>
    <property type="evidence" value="ECO:0007669"/>
    <property type="project" value="UniProtKB-UniRule"/>
</dbReference>
<feature type="binding site" evidence="4">
    <location>
        <position position="133"/>
    </location>
    <ligand>
        <name>pyridoxal 5'-phosphate</name>
        <dbReference type="ChEBI" id="CHEBI:597326"/>
    </ligand>
</feature>
<dbReference type="InterPro" id="IPR015422">
    <property type="entry name" value="PyrdxlP-dep_Trfase_small"/>
</dbReference>
<feature type="binding site" evidence="4">
    <location>
        <position position="313"/>
    </location>
    <ligand>
        <name>pyridoxal 5'-phosphate</name>
        <dbReference type="ChEBI" id="CHEBI:597326"/>
    </ligand>
</feature>
<evidence type="ECO:0000256" key="4">
    <source>
        <dbReference type="HAMAP-Rule" id="MF_03017"/>
    </source>
</evidence>
<sequence>MSISQGIHDYSRGYATQLDDEDPLKQLRKEFIIPTKADLKSKKLTSPAASNSESGDQNCIYFCGNSLGLQPRRTSERITSHLTSWAKKGVYGHFKEHVDSPLPPYLHVDDVAAELMAPLVGALPEEVAVMQTLTANLHLMMASFYRPTRSKYKIILEGKAFPSDHYAVESQIRHHGIDPQDAMVLIEPEIPGSATISTSHILSTITKNASSTALIILPGVQYYTGQYLDIERITAHAHSLDLIIGWDLAHAVGNVPVQLHAWQVDFAAWCNYKYVNSGPGAIGGLFVHSKHGQVDLSAATDGKVGFRPRLSGWWGGDKAIRFEMGNKFVPIPGAAGFQLSNPSALDTTAVIASLEIFKLTTMGELREKSVALTKYLEDLLLHMPFAENRKEDGLPYRIITPSNTAERGAQLSLLLKPGLLEGVMQILEEAGVVVDERRPDVIRVAPAPLYNTFAEVWDFVHIFIDACFKVESGPRKGDQEVIALQGQDAQGWGQIK</sequence>
<comment type="caution">
    <text evidence="7">The sequence shown here is derived from an EMBL/GenBank/DDBJ whole genome shotgun (WGS) entry which is preliminary data.</text>
</comment>
<evidence type="ECO:0000256" key="2">
    <source>
        <dbReference type="ARBA" id="ARBA00022801"/>
    </source>
</evidence>
<comment type="catalytic activity">
    <reaction evidence="5">
        <text>3-hydroxy-L-kynurenine + H2O = 3-hydroxyanthranilate + L-alanine + H(+)</text>
        <dbReference type="Rhea" id="RHEA:25143"/>
        <dbReference type="ChEBI" id="CHEBI:15377"/>
        <dbReference type="ChEBI" id="CHEBI:15378"/>
        <dbReference type="ChEBI" id="CHEBI:36559"/>
        <dbReference type="ChEBI" id="CHEBI:57972"/>
        <dbReference type="ChEBI" id="CHEBI:58125"/>
        <dbReference type="EC" id="3.7.1.3"/>
    </reaction>
</comment>
<dbReference type="GO" id="GO:0005737">
    <property type="term" value="C:cytoplasm"/>
    <property type="evidence" value="ECO:0007669"/>
    <property type="project" value="UniProtKB-SubCell"/>
</dbReference>
<dbReference type="Proteomes" id="UP001166286">
    <property type="component" value="Unassembled WGS sequence"/>
</dbReference>
<dbReference type="Gene3D" id="3.90.1150.10">
    <property type="entry name" value="Aspartate Aminotransferase, domain 1"/>
    <property type="match status" value="1"/>
</dbReference>
<dbReference type="SUPFAM" id="SSF53383">
    <property type="entry name" value="PLP-dependent transferases"/>
    <property type="match status" value="1"/>
</dbReference>
<evidence type="ECO:0000256" key="5">
    <source>
        <dbReference type="PIRNR" id="PIRNR038800"/>
    </source>
</evidence>